<feature type="binding site" evidence="9 12">
    <location>
        <position position="366"/>
    </location>
    <ligand>
        <name>substrate</name>
    </ligand>
</feature>
<organism evidence="16 17">
    <name type="scientific">Neorhodopirellula pilleata</name>
    <dbReference type="NCBI Taxonomy" id="2714738"/>
    <lineage>
        <taxon>Bacteria</taxon>
        <taxon>Pseudomonadati</taxon>
        <taxon>Planctomycetota</taxon>
        <taxon>Planctomycetia</taxon>
        <taxon>Pirellulales</taxon>
        <taxon>Pirellulaceae</taxon>
        <taxon>Neorhodopirellula</taxon>
    </lineage>
</organism>
<dbReference type="InterPro" id="IPR005995">
    <property type="entry name" value="Pgm_bpd_ind"/>
</dbReference>
<keyword evidence="17" id="KW-1185">Reference proteome</keyword>
<evidence type="ECO:0000259" key="15">
    <source>
        <dbReference type="Pfam" id="PF06415"/>
    </source>
</evidence>
<evidence type="ECO:0000256" key="12">
    <source>
        <dbReference type="PIRSR" id="PIRSR001492-2"/>
    </source>
</evidence>
<comment type="catalytic activity">
    <reaction evidence="1 9">
        <text>(2R)-2-phosphoglycerate = (2R)-3-phosphoglycerate</text>
        <dbReference type="Rhea" id="RHEA:15901"/>
        <dbReference type="ChEBI" id="CHEBI:58272"/>
        <dbReference type="ChEBI" id="CHEBI:58289"/>
        <dbReference type="EC" id="5.4.2.12"/>
    </reaction>
</comment>
<evidence type="ECO:0000256" key="10">
    <source>
        <dbReference type="NCBIfam" id="TIGR01307"/>
    </source>
</evidence>
<dbReference type="Proteomes" id="UP000316213">
    <property type="component" value="Unassembled WGS sequence"/>
</dbReference>
<gene>
    <name evidence="16" type="primary">gpmI_2</name>
    <name evidence="9" type="synonym">gpmI</name>
    <name evidence="16" type="ORF">Pla100_56880</name>
</gene>
<dbReference type="GO" id="GO:0006096">
    <property type="term" value="P:glycolytic process"/>
    <property type="evidence" value="ECO:0007669"/>
    <property type="project" value="UniProtKB-UniRule"/>
</dbReference>
<dbReference type="InterPro" id="IPR017850">
    <property type="entry name" value="Alkaline_phosphatase_core_sf"/>
</dbReference>
<dbReference type="EC" id="5.4.2.12" evidence="9 10"/>
<dbReference type="SUPFAM" id="SSF53649">
    <property type="entry name" value="Alkaline phosphatase-like"/>
    <property type="match status" value="1"/>
</dbReference>
<dbReference type="PIRSF" id="PIRSF001492">
    <property type="entry name" value="IPGAM"/>
    <property type="match status" value="1"/>
</dbReference>
<comment type="function">
    <text evidence="2 9">Catalyzes the interconversion of 2-phosphoglycerate and 3-phosphoglycerate.</text>
</comment>
<comment type="subunit">
    <text evidence="9">Monomer.</text>
</comment>
<dbReference type="HAMAP" id="MF_01038">
    <property type="entry name" value="GpmI"/>
    <property type="match status" value="1"/>
</dbReference>
<feature type="binding site" evidence="9 13">
    <location>
        <position position="26"/>
    </location>
    <ligand>
        <name>Mn(2+)</name>
        <dbReference type="ChEBI" id="CHEBI:29035"/>
        <label>2</label>
    </ligand>
</feature>
<feature type="active site" description="Phosphoserine intermediate" evidence="9 11">
    <location>
        <position position="79"/>
    </location>
</feature>
<dbReference type="SUPFAM" id="SSF64158">
    <property type="entry name" value="2,3-Bisphosphoglycerate-independent phosphoglycerate mutase, substrate-binding domain"/>
    <property type="match status" value="1"/>
</dbReference>
<sequence>MNLFPHFCQITVTQLRRRPVVLIVRDGWGQNPDPKWNDCNAVFLAKKPVDDGLTRDYPSVLIATSGEDVGLPDGVMGNSEVGHQNIGAGRIVDQEVMRITRAIRDDSFFSNPVVTGAIEHVKASGGRLHILGLMSDGRVHSDLQHAMAAIDLAKRNALTGDRLAIHAITDGRDTTPHSGLGFVSQIEDKCNSSGVGIVASVIGRFYAMDRDLRWERVQAAYNMLTRGTDRTATSAAAAIQNYYDHPTDSNRTGDEFIEATSIVPEGGSPITIQPGDAVMFMNYRGDRTREITKAFTFDDAAWKDIPGSGFDRGAKIDDLYFATMTGYETGLPVKVIFEKPAKMPNILGEVIAKAGLKQFRCAETEKYPHVTFFFNDYRDDPFGGENWGMAPSPRDVSTYDQKPEMSAEGITEQVVEQLKAGENDVYIVNFANGDMVGHTGVLQAAIAAVEKVDDCVGRIVEATLAAGGSLVVTADHGNCEQMVDPETGGPHTAHTTYTVPLILVDPELKGKKLREGGRLADIAPTVLALLGLEKPAEMTGTSLVEIG</sequence>
<feature type="binding site" evidence="9 13">
    <location>
        <position position="494"/>
    </location>
    <ligand>
        <name>Mn(2+)</name>
        <dbReference type="ChEBI" id="CHEBI:29035"/>
        <label>1</label>
    </ligand>
</feature>
<evidence type="ECO:0000313" key="17">
    <source>
        <dbReference type="Proteomes" id="UP000316213"/>
    </source>
</evidence>
<dbReference type="Pfam" id="PF01676">
    <property type="entry name" value="Metalloenzyme"/>
    <property type="match status" value="1"/>
</dbReference>
<dbReference type="InterPro" id="IPR006124">
    <property type="entry name" value="Metalloenzyme"/>
</dbReference>
<dbReference type="InterPro" id="IPR011258">
    <property type="entry name" value="BPG-indep_PGM_N"/>
</dbReference>
<evidence type="ECO:0000256" key="1">
    <source>
        <dbReference type="ARBA" id="ARBA00000370"/>
    </source>
</evidence>
<dbReference type="PANTHER" id="PTHR31637:SF0">
    <property type="entry name" value="2,3-BISPHOSPHOGLYCERATE-INDEPENDENT PHOSPHOGLYCERATE MUTASE"/>
    <property type="match status" value="1"/>
</dbReference>
<feature type="binding site" evidence="9 13">
    <location>
        <position position="434"/>
    </location>
    <ligand>
        <name>Mn(2+)</name>
        <dbReference type="ChEBI" id="CHEBI:29035"/>
        <label>1</label>
    </ligand>
</feature>
<feature type="binding site" evidence="9 12">
    <location>
        <position position="210"/>
    </location>
    <ligand>
        <name>substrate</name>
    </ligand>
</feature>
<dbReference type="Gene3D" id="3.40.720.10">
    <property type="entry name" value="Alkaline Phosphatase, subunit A"/>
    <property type="match status" value="1"/>
</dbReference>
<evidence type="ECO:0000256" key="13">
    <source>
        <dbReference type="PIRSR" id="PIRSR001492-3"/>
    </source>
</evidence>
<keyword evidence="6 9" id="KW-0324">Glycolysis</keyword>
<reference evidence="16 17" key="1">
    <citation type="submission" date="2019-02" db="EMBL/GenBank/DDBJ databases">
        <title>Deep-cultivation of Planctomycetes and their phenomic and genomic characterization uncovers novel biology.</title>
        <authorList>
            <person name="Wiegand S."/>
            <person name="Jogler M."/>
            <person name="Boedeker C."/>
            <person name="Pinto D."/>
            <person name="Vollmers J."/>
            <person name="Rivas-Marin E."/>
            <person name="Kohn T."/>
            <person name="Peeters S.H."/>
            <person name="Heuer A."/>
            <person name="Rast P."/>
            <person name="Oberbeckmann S."/>
            <person name="Bunk B."/>
            <person name="Jeske O."/>
            <person name="Meyerdierks A."/>
            <person name="Storesund J.E."/>
            <person name="Kallscheuer N."/>
            <person name="Luecker S."/>
            <person name="Lage O.M."/>
            <person name="Pohl T."/>
            <person name="Merkel B.J."/>
            <person name="Hornburger P."/>
            <person name="Mueller R.-W."/>
            <person name="Bruemmer F."/>
            <person name="Labrenz M."/>
            <person name="Spormann A.M."/>
            <person name="Op Den Camp H."/>
            <person name="Overmann J."/>
            <person name="Amann R."/>
            <person name="Jetten M.S.M."/>
            <person name="Mascher T."/>
            <person name="Medema M.H."/>
            <person name="Devos D.P."/>
            <person name="Kaster A.-K."/>
            <person name="Ovreas L."/>
            <person name="Rohde M."/>
            <person name="Galperin M.Y."/>
            <person name="Jogler C."/>
        </authorList>
    </citation>
    <scope>NUCLEOTIDE SEQUENCE [LARGE SCALE GENOMIC DNA]</scope>
    <source>
        <strain evidence="16 17">Pla100</strain>
    </source>
</reference>
<evidence type="ECO:0000256" key="6">
    <source>
        <dbReference type="ARBA" id="ARBA00023152"/>
    </source>
</evidence>
<dbReference type="InterPro" id="IPR036646">
    <property type="entry name" value="PGAM_B_sf"/>
</dbReference>
<dbReference type="GO" id="GO:0004619">
    <property type="term" value="F:phosphoglycerate mutase activity"/>
    <property type="evidence" value="ECO:0007669"/>
    <property type="project" value="UniProtKB-UniRule"/>
</dbReference>
<dbReference type="GO" id="GO:0030145">
    <property type="term" value="F:manganese ion binding"/>
    <property type="evidence" value="ECO:0007669"/>
    <property type="project" value="UniProtKB-UniRule"/>
</dbReference>
<comment type="caution">
    <text evidence="16">The sequence shown here is derived from an EMBL/GenBank/DDBJ whole genome shotgun (WGS) entry which is preliminary data.</text>
</comment>
<dbReference type="EMBL" id="SJPM01000020">
    <property type="protein sequence ID" value="TWT89220.1"/>
    <property type="molecule type" value="Genomic_DNA"/>
</dbReference>
<feature type="binding site" evidence="9 12">
    <location>
        <position position="140"/>
    </location>
    <ligand>
        <name>substrate</name>
    </ligand>
</feature>
<dbReference type="AlphaFoldDB" id="A0A5C5ZPR7"/>
<dbReference type="NCBIfam" id="TIGR01307">
    <property type="entry name" value="pgm_bpd_ind"/>
    <property type="match status" value="1"/>
</dbReference>
<dbReference type="PANTHER" id="PTHR31637">
    <property type="entry name" value="2,3-BISPHOSPHOGLYCERATE-INDEPENDENT PHOSPHOGLYCERATE MUTASE"/>
    <property type="match status" value="1"/>
</dbReference>
<feature type="binding site" evidence="9 13">
    <location>
        <position position="438"/>
    </location>
    <ligand>
        <name>Mn(2+)</name>
        <dbReference type="ChEBI" id="CHEBI:29035"/>
        <label>1</label>
    </ligand>
</feature>
<evidence type="ECO:0000313" key="16">
    <source>
        <dbReference type="EMBL" id="TWT89220.1"/>
    </source>
</evidence>
<protein>
    <recommendedName>
        <fullName evidence="9 10">2,3-bisphosphoglycerate-independent phosphoglycerate mutase</fullName>
        <shortName evidence="9">BPG-independent PGAM</shortName>
        <shortName evidence="9">Phosphoglyceromutase</shortName>
        <shortName evidence="9">iPGM</shortName>
        <ecNumber evidence="9 10">5.4.2.12</ecNumber>
    </recommendedName>
</protein>
<dbReference type="GO" id="GO:0005829">
    <property type="term" value="C:cytosol"/>
    <property type="evidence" value="ECO:0007669"/>
    <property type="project" value="TreeGrafter"/>
</dbReference>
<feature type="binding site" evidence="9 12">
    <location>
        <begin position="284"/>
        <end position="287"/>
    </location>
    <ligand>
        <name>substrate</name>
    </ligand>
</feature>
<evidence type="ECO:0000256" key="5">
    <source>
        <dbReference type="ARBA" id="ARBA00022723"/>
    </source>
</evidence>
<feature type="binding site" evidence="9 12">
    <location>
        <position position="204"/>
    </location>
    <ligand>
        <name>substrate</name>
    </ligand>
</feature>
<evidence type="ECO:0000256" key="8">
    <source>
        <dbReference type="ARBA" id="ARBA00023235"/>
    </source>
</evidence>
<dbReference type="Gene3D" id="3.40.1450.10">
    <property type="entry name" value="BPG-independent phosphoglycerate mutase, domain B"/>
    <property type="match status" value="1"/>
</dbReference>
<evidence type="ECO:0000256" key="9">
    <source>
        <dbReference type="HAMAP-Rule" id="MF_01038"/>
    </source>
</evidence>
<comment type="similarity">
    <text evidence="4 9">Belongs to the BPG-independent phosphoglycerate mutase family.</text>
</comment>
<feature type="binding site" evidence="9 12">
    <location>
        <begin position="172"/>
        <end position="173"/>
    </location>
    <ligand>
        <name>substrate</name>
    </ligand>
</feature>
<dbReference type="FunFam" id="3.40.1450.10:FF:000002">
    <property type="entry name" value="2,3-bisphosphoglycerate-independent phosphoglycerate mutase"/>
    <property type="match status" value="1"/>
</dbReference>
<keyword evidence="5 9" id="KW-0479">Metal-binding</keyword>
<feature type="binding site" evidence="9 13">
    <location>
        <position position="79"/>
    </location>
    <ligand>
        <name>Mn(2+)</name>
        <dbReference type="ChEBI" id="CHEBI:29035"/>
        <label>2</label>
    </ligand>
</feature>
<keyword evidence="7 9" id="KW-0464">Manganese</keyword>
<proteinExistence type="inferred from homology"/>
<feature type="binding site" evidence="9 13">
    <location>
        <position position="475"/>
    </location>
    <ligand>
        <name>Mn(2+)</name>
        <dbReference type="ChEBI" id="CHEBI:29035"/>
        <label>2</label>
    </ligand>
</feature>
<keyword evidence="8 9" id="KW-0413">Isomerase</keyword>
<accession>A0A5C5ZPR7</accession>
<evidence type="ECO:0000259" key="14">
    <source>
        <dbReference type="Pfam" id="PF01676"/>
    </source>
</evidence>
<feature type="binding site" evidence="9 13">
    <location>
        <position position="476"/>
    </location>
    <ligand>
        <name>Mn(2+)</name>
        <dbReference type="ChEBI" id="CHEBI:29035"/>
        <label>2</label>
    </ligand>
</feature>
<evidence type="ECO:0000256" key="3">
    <source>
        <dbReference type="ARBA" id="ARBA00004798"/>
    </source>
</evidence>
<evidence type="ECO:0000256" key="11">
    <source>
        <dbReference type="PIRSR" id="PIRSR001492-1"/>
    </source>
</evidence>
<name>A0A5C5ZPR7_9BACT</name>
<evidence type="ECO:0000256" key="2">
    <source>
        <dbReference type="ARBA" id="ARBA00002315"/>
    </source>
</evidence>
<dbReference type="GO" id="GO:0006007">
    <property type="term" value="P:glucose catabolic process"/>
    <property type="evidence" value="ECO:0007669"/>
    <property type="project" value="InterPro"/>
</dbReference>
<feature type="domain" description="Metalloenzyme" evidence="14">
    <location>
        <begin position="19"/>
        <end position="534"/>
    </location>
</feature>
<dbReference type="CDD" id="cd16010">
    <property type="entry name" value="iPGM"/>
    <property type="match status" value="1"/>
</dbReference>
<comment type="pathway">
    <text evidence="3 9">Carbohydrate degradation; glycolysis; pyruvate from D-glyceraldehyde 3-phosphate: step 3/5.</text>
</comment>
<comment type="cofactor">
    <cofactor evidence="9">
        <name>Mn(2+)</name>
        <dbReference type="ChEBI" id="CHEBI:29035"/>
    </cofactor>
    <text evidence="9">Binds 2 manganese ions per subunit.</text>
</comment>
<evidence type="ECO:0000256" key="4">
    <source>
        <dbReference type="ARBA" id="ARBA00008819"/>
    </source>
</evidence>
<dbReference type="UniPathway" id="UPA00109">
    <property type="reaction ID" value="UER00186"/>
</dbReference>
<dbReference type="Pfam" id="PF06415">
    <property type="entry name" value="iPGM_N"/>
    <property type="match status" value="1"/>
</dbReference>
<evidence type="ECO:0000256" key="7">
    <source>
        <dbReference type="ARBA" id="ARBA00023211"/>
    </source>
</evidence>
<feature type="domain" description="BPG-independent PGAM N-terminal" evidence="15">
    <location>
        <begin position="99"/>
        <end position="328"/>
    </location>
</feature>